<dbReference type="Proteomes" id="UP000292974">
    <property type="component" value="Unassembled WGS sequence"/>
</dbReference>
<reference evidence="2 3" key="1">
    <citation type="submission" date="2019-02" db="EMBL/GenBank/DDBJ databases">
        <title>The genomic architecture of introgression among sibling species of bacteria.</title>
        <authorList>
            <person name="Cavassim M.I.A."/>
            <person name="Moeskjaer S."/>
            <person name="Moslemi C."/>
            <person name="Fields B."/>
            <person name="Bachmann A."/>
            <person name="Vilhjalmsson B."/>
            <person name="Schierup M.H."/>
            <person name="Young J.P.W."/>
            <person name="Andersen S.U."/>
        </authorList>
    </citation>
    <scope>NUCLEOTIDE SEQUENCE [LARGE SCALE GENOMIC DNA]</scope>
    <source>
        <strain evidence="2 3">SM135B</strain>
    </source>
</reference>
<sequence length="514" mass="57352">MRCTLYVALFLAAMSNGHAEDWKAKDSLSDDLVKYIDRYREVGGGVRILVQPGTDREATDYYKRIGPLLKFDFLNSSLDTLIAHLGYSEPRLVGGKIVFEGLAAADIEKLPSFTLMPRNVAEFSVLADAVENPAAFRALLSLSDFQQDALLASRFFAPKIATYYDPADVANPIDPDKIEPGWRKLIRLTPKRGSQADTDGIIRHLYLLFNIKQADVNIDPFAGKESANNQIIIVPKDQTTGDRVYFGVYQGKSIGYPITLFLKADFDLPGHVGISVPNAEDSKYFVPRACAECHGHSTNGLKGQPVGADDKPTEDFTTGIYRFAKPNYLDTDQWYDWRDFDYRGVSGSLNDVVFDGGRDTDSPDYSRAFDVIRKLNTTIALESVTAEADPATPTFSTLAARKWLALHQNSDTRKPYSVRSIGNENWNAANVDEMRLLRLLNNHCFRCHSSLRYNVFDKEAVEQRKREGVIEAFLNAQIPDGNGGFLPGNVMPQGRVLSVEEKNEILRLLGVVFP</sequence>
<dbReference type="EMBL" id="SIOP01000001">
    <property type="protein sequence ID" value="TAY50358.1"/>
    <property type="molecule type" value="Genomic_DNA"/>
</dbReference>
<evidence type="ECO:0000256" key="1">
    <source>
        <dbReference type="SAM" id="SignalP"/>
    </source>
</evidence>
<comment type="caution">
    <text evidence="2">The sequence shown here is derived from an EMBL/GenBank/DDBJ whole genome shotgun (WGS) entry which is preliminary data.</text>
</comment>
<evidence type="ECO:0008006" key="4">
    <source>
        <dbReference type="Google" id="ProtNLM"/>
    </source>
</evidence>
<accession>A0A7M3DNW0</accession>
<name>A0A7M3DNW0_RHILE</name>
<protein>
    <recommendedName>
        <fullName evidence="4">Cytochrome c domain-containing protein</fullName>
    </recommendedName>
</protein>
<evidence type="ECO:0000313" key="3">
    <source>
        <dbReference type="Proteomes" id="UP000292974"/>
    </source>
</evidence>
<keyword evidence="1" id="KW-0732">Signal</keyword>
<feature type="chain" id="PRO_5029862356" description="Cytochrome c domain-containing protein" evidence="1">
    <location>
        <begin position="20"/>
        <end position="514"/>
    </location>
</feature>
<proteinExistence type="predicted"/>
<gene>
    <name evidence="2" type="ORF">ELH90_00840</name>
</gene>
<dbReference type="AlphaFoldDB" id="A0A7M3DNW0"/>
<dbReference type="RefSeq" id="WP_130715536.1">
    <property type="nucleotide sequence ID" value="NZ_SIOP01000001.1"/>
</dbReference>
<organism evidence="2 3">
    <name type="scientific">Rhizobium leguminosarum</name>
    <dbReference type="NCBI Taxonomy" id="384"/>
    <lineage>
        <taxon>Bacteria</taxon>
        <taxon>Pseudomonadati</taxon>
        <taxon>Pseudomonadota</taxon>
        <taxon>Alphaproteobacteria</taxon>
        <taxon>Hyphomicrobiales</taxon>
        <taxon>Rhizobiaceae</taxon>
        <taxon>Rhizobium/Agrobacterium group</taxon>
        <taxon>Rhizobium</taxon>
    </lineage>
</organism>
<evidence type="ECO:0000313" key="2">
    <source>
        <dbReference type="EMBL" id="TAY50358.1"/>
    </source>
</evidence>
<feature type="signal peptide" evidence="1">
    <location>
        <begin position="1"/>
        <end position="19"/>
    </location>
</feature>